<dbReference type="Pfam" id="PF13843">
    <property type="entry name" value="DDE_Tnp_1_7"/>
    <property type="match status" value="1"/>
</dbReference>
<feature type="compositionally biased region" description="Acidic residues" evidence="1">
    <location>
        <begin position="10"/>
        <end position="36"/>
    </location>
</feature>
<sequence>MFYNLSIMDSDNEDLLSDQSDESEYNNSGEDSDSSSDESPKARSKLLSLVHSCTGGKSKPKKNRYVDPVDSTGDNIFTECSNRSRSDVTRSSDTRVTIDEWVEATLGESTSNDFPFLPTQEPGINTSLINESSSVLDCFSLLFDDEIINNLIDCINSFAEKKIMQNTPMRKRSRYHDWHPVSKYDIYKFFAAIFAMGINKRPALNDFFSTIDLFYTPFFGELFNRDRFLILFSTMLHCGEANAEGKNKVEPFINKVIQKFNIAFTPYQQVSIDEMIVGFKGRWQYKLFNPSKPSKYHIKSFGLVDSTTGYVINLLTYYGKNTSFDPEADTEGGQAIQIFCTLLKYLGKGFHIFADRYYTTRKLVDFLTNEKFLYTGTIQSNRLGFPPQVKNANIKHMESKYWMTQNKQKLVVLWKDKKSKKPVIMVSTSAQCLGVLVKHKSKPSMIDKYNKFMFGCDLADQKIGYYGLHARKSTKWWKKLFLWIIEIACSNAHVLYNLSRPDHIKKSFLSLKQFKIQLVDLLCAEASTLIPQEEKEKRKISMGRPRINPLARLSGGRHIIDIGDKQRRCKVCSNSKPVRTLFFCMDCPDQPALHPKDCFKIWHTQAII</sequence>
<evidence type="ECO:0000256" key="1">
    <source>
        <dbReference type="SAM" id="MobiDB-lite"/>
    </source>
</evidence>
<dbReference type="AlphaFoldDB" id="A0A9U8DYY0"/>
<feature type="region of interest" description="Disordered" evidence="1">
    <location>
        <begin position="1"/>
        <end position="43"/>
    </location>
</feature>
<evidence type="ECO:0000313" key="3">
    <source>
        <dbReference type="Proteomes" id="UP001165740"/>
    </source>
</evidence>
<evidence type="ECO:0000259" key="2">
    <source>
        <dbReference type="Pfam" id="PF13843"/>
    </source>
</evidence>
<proteinExistence type="predicted"/>
<keyword evidence="3" id="KW-1185">Reference proteome</keyword>
<dbReference type="PANTHER" id="PTHR46599">
    <property type="entry name" value="PIGGYBAC TRANSPOSABLE ELEMENT-DERIVED PROTEIN 4"/>
    <property type="match status" value="1"/>
</dbReference>
<dbReference type="OrthoDB" id="6147624at2759"/>
<dbReference type="PANTHER" id="PTHR46599:SF3">
    <property type="entry name" value="PIGGYBAC TRANSPOSABLE ELEMENT-DERIVED PROTEIN 4"/>
    <property type="match status" value="1"/>
</dbReference>
<organism evidence="3 4">
    <name type="scientific">Biomphalaria glabrata</name>
    <name type="common">Bloodfluke planorb</name>
    <name type="synonym">Freshwater snail</name>
    <dbReference type="NCBI Taxonomy" id="6526"/>
    <lineage>
        <taxon>Eukaryota</taxon>
        <taxon>Metazoa</taxon>
        <taxon>Spiralia</taxon>
        <taxon>Lophotrochozoa</taxon>
        <taxon>Mollusca</taxon>
        <taxon>Gastropoda</taxon>
        <taxon>Heterobranchia</taxon>
        <taxon>Euthyneura</taxon>
        <taxon>Panpulmonata</taxon>
        <taxon>Hygrophila</taxon>
        <taxon>Lymnaeoidea</taxon>
        <taxon>Planorbidae</taxon>
        <taxon>Biomphalaria</taxon>
    </lineage>
</organism>
<dbReference type="GeneID" id="106055113"/>
<dbReference type="RefSeq" id="XP_013066712.2">
    <property type="nucleotide sequence ID" value="XM_013211258.2"/>
</dbReference>
<protein>
    <submittedName>
        <fullName evidence="4">Uncharacterized protein LOC106055113</fullName>
    </submittedName>
</protein>
<reference evidence="4" key="1">
    <citation type="submission" date="2025-08" db="UniProtKB">
        <authorList>
            <consortium name="RefSeq"/>
        </authorList>
    </citation>
    <scope>IDENTIFICATION</scope>
</reference>
<dbReference type="OMA" id="HNWHAVI"/>
<feature type="domain" description="PiggyBac transposable element-derived protein" evidence="2">
    <location>
        <begin position="137"/>
        <end position="493"/>
    </location>
</feature>
<dbReference type="KEGG" id="bgt:106055113"/>
<gene>
    <name evidence="4" type="primary">LOC106055113</name>
</gene>
<name>A0A9U8DYY0_BIOGL</name>
<dbReference type="InterPro" id="IPR029526">
    <property type="entry name" value="PGBD"/>
</dbReference>
<evidence type="ECO:0000313" key="4">
    <source>
        <dbReference type="RefSeq" id="XP_013066712.2"/>
    </source>
</evidence>
<accession>A0A9U8DYY0</accession>
<dbReference type="Proteomes" id="UP001165740">
    <property type="component" value="Chromosome 2"/>
</dbReference>